<dbReference type="Proteomes" id="UP000187209">
    <property type="component" value="Unassembled WGS sequence"/>
</dbReference>
<name>A0A1R2D2J3_9CILI</name>
<feature type="region of interest" description="Disordered" evidence="1">
    <location>
        <begin position="242"/>
        <end position="283"/>
    </location>
</feature>
<sequence>MTAQSSVERLKHWENFVNLMNESTSTQDSKPLPREEILQAKGKMYQMHKQKMKIQLENEQKALSPFTPAIQTNYESKEKVESRLIRYGLVAASKLEQKRKEKMHNEDLFKSSPSPKPENRNLPDRLLNLKKISDKKLEHQRIEQRENEIRQNKSPTICRKSAEIAEKIPNRPENVTERLQQSGKEYVQKIESRKKLENITNKLNSVPKITPMAKNLTRNGSITDRLTRYQNYYSYHLQELNEKYNPSPDSSIQKSSNRASRERLLKPKSQPISPEPPSFKPNLSQNSLKIAQKLENSSSRLLKSPASQIISSEPECCFKPNINSNSYKLDNRKSSSGHRWESLYAMKDMLQEKRDKKVSEINFHDPECTFKPFVRNHCDKNEKSFVDRVSEWKENVKKKILTQRERIMEDEIRCCTFEPDIRTLNLKQDVVVSKENKQVEGYSKKFKQLSATEFLSALGQLHMRLHND</sequence>
<organism evidence="2 3">
    <name type="scientific">Stentor coeruleus</name>
    <dbReference type="NCBI Taxonomy" id="5963"/>
    <lineage>
        <taxon>Eukaryota</taxon>
        <taxon>Sar</taxon>
        <taxon>Alveolata</taxon>
        <taxon>Ciliophora</taxon>
        <taxon>Postciliodesmatophora</taxon>
        <taxon>Heterotrichea</taxon>
        <taxon>Heterotrichida</taxon>
        <taxon>Stentoridae</taxon>
        <taxon>Stentor</taxon>
    </lineage>
</organism>
<feature type="compositionally biased region" description="Basic and acidic residues" evidence="1">
    <location>
        <begin position="98"/>
        <end position="109"/>
    </location>
</feature>
<evidence type="ECO:0000313" key="3">
    <source>
        <dbReference type="Proteomes" id="UP000187209"/>
    </source>
</evidence>
<dbReference type="AlphaFoldDB" id="A0A1R2D2J3"/>
<dbReference type="PANTHER" id="PTHR37028:SF9">
    <property type="entry name" value="NUCLEAR PROTEIN MDM1"/>
    <property type="match status" value="1"/>
</dbReference>
<evidence type="ECO:0000313" key="2">
    <source>
        <dbReference type="EMBL" id="OMJ95489.1"/>
    </source>
</evidence>
<accession>A0A1R2D2J3</accession>
<proteinExistence type="predicted"/>
<gene>
    <name evidence="2" type="ORF">SteCoe_1082</name>
</gene>
<evidence type="ECO:0000256" key="1">
    <source>
        <dbReference type="SAM" id="MobiDB-lite"/>
    </source>
</evidence>
<keyword evidence="3" id="KW-1185">Reference proteome</keyword>
<reference evidence="2 3" key="1">
    <citation type="submission" date="2016-11" db="EMBL/GenBank/DDBJ databases">
        <title>The macronuclear genome of Stentor coeruleus: a giant cell with tiny introns.</title>
        <authorList>
            <person name="Slabodnick M."/>
            <person name="Ruby J.G."/>
            <person name="Reiff S.B."/>
            <person name="Swart E.C."/>
            <person name="Gosai S."/>
            <person name="Prabakaran S."/>
            <person name="Witkowska E."/>
            <person name="Larue G.E."/>
            <person name="Fisher S."/>
            <person name="Freeman R.M."/>
            <person name="Gunawardena J."/>
            <person name="Chu W."/>
            <person name="Stover N.A."/>
            <person name="Gregory B.D."/>
            <person name="Nowacki M."/>
            <person name="Derisi J."/>
            <person name="Roy S.W."/>
            <person name="Marshall W.F."/>
            <person name="Sood P."/>
        </authorList>
    </citation>
    <scope>NUCLEOTIDE SEQUENCE [LARGE SCALE GENOMIC DNA]</scope>
    <source>
        <strain evidence="2">WM001</strain>
    </source>
</reference>
<feature type="compositionally biased region" description="Polar residues" evidence="1">
    <location>
        <begin position="247"/>
        <end position="258"/>
    </location>
</feature>
<comment type="caution">
    <text evidence="2">The sequence shown here is derived from an EMBL/GenBank/DDBJ whole genome shotgun (WGS) entry which is preliminary data.</text>
</comment>
<dbReference type="PANTHER" id="PTHR37028">
    <property type="entry name" value="UNNAMED PRODUCT-RELATED"/>
    <property type="match status" value="1"/>
</dbReference>
<dbReference type="OrthoDB" id="324338at2759"/>
<dbReference type="EMBL" id="MPUH01000011">
    <property type="protein sequence ID" value="OMJ95489.1"/>
    <property type="molecule type" value="Genomic_DNA"/>
</dbReference>
<feature type="region of interest" description="Disordered" evidence="1">
    <location>
        <begin position="98"/>
        <end position="122"/>
    </location>
</feature>
<protein>
    <submittedName>
        <fullName evidence="2">Uncharacterized protein</fullName>
    </submittedName>
</protein>